<evidence type="ECO:0000313" key="2">
    <source>
        <dbReference type="Proteomes" id="UP001341840"/>
    </source>
</evidence>
<evidence type="ECO:0000313" key="1">
    <source>
        <dbReference type="EMBL" id="MED6175796.1"/>
    </source>
</evidence>
<gene>
    <name evidence="1" type="ORF">PIB30_081740</name>
</gene>
<sequence length="76" mass="8613">MVYTNTYPFSYYTQLAKTPTDLGIGVPCRYTPHLFPGGRNHLLDLGLQGSRLPGVREFDSETQTSTENNELEIYVK</sequence>
<proteinExistence type="predicted"/>
<accession>A0ABU6VTS9</accession>
<comment type="caution">
    <text evidence="1">The sequence shown here is derived from an EMBL/GenBank/DDBJ whole genome shotgun (WGS) entry which is preliminary data.</text>
</comment>
<dbReference type="Proteomes" id="UP001341840">
    <property type="component" value="Unassembled WGS sequence"/>
</dbReference>
<keyword evidence="2" id="KW-1185">Reference proteome</keyword>
<reference evidence="1 2" key="1">
    <citation type="journal article" date="2023" name="Plants (Basel)">
        <title>Bridging the Gap: Combining Genomics and Transcriptomics Approaches to Understand Stylosanthes scabra, an Orphan Legume from the Brazilian Caatinga.</title>
        <authorList>
            <person name="Ferreira-Neto J.R.C."/>
            <person name="da Silva M.D."/>
            <person name="Binneck E."/>
            <person name="de Melo N.F."/>
            <person name="da Silva R.H."/>
            <person name="de Melo A.L.T.M."/>
            <person name="Pandolfi V."/>
            <person name="Bustamante F.O."/>
            <person name="Brasileiro-Vidal A.C."/>
            <person name="Benko-Iseppon A.M."/>
        </authorList>
    </citation>
    <scope>NUCLEOTIDE SEQUENCE [LARGE SCALE GENOMIC DNA]</scope>
    <source>
        <tissue evidence="1">Leaves</tissue>
    </source>
</reference>
<organism evidence="1 2">
    <name type="scientific">Stylosanthes scabra</name>
    <dbReference type="NCBI Taxonomy" id="79078"/>
    <lineage>
        <taxon>Eukaryota</taxon>
        <taxon>Viridiplantae</taxon>
        <taxon>Streptophyta</taxon>
        <taxon>Embryophyta</taxon>
        <taxon>Tracheophyta</taxon>
        <taxon>Spermatophyta</taxon>
        <taxon>Magnoliopsida</taxon>
        <taxon>eudicotyledons</taxon>
        <taxon>Gunneridae</taxon>
        <taxon>Pentapetalae</taxon>
        <taxon>rosids</taxon>
        <taxon>fabids</taxon>
        <taxon>Fabales</taxon>
        <taxon>Fabaceae</taxon>
        <taxon>Papilionoideae</taxon>
        <taxon>50 kb inversion clade</taxon>
        <taxon>dalbergioids sensu lato</taxon>
        <taxon>Dalbergieae</taxon>
        <taxon>Pterocarpus clade</taxon>
        <taxon>Stylosanthes</taxon>
    </lineage>
</organism>
<name>A0ABU6VTS9_9FABA</name>
<dbReference type="EMBL" id="JASCZI010152267">
    <property type="protein sequence ID" value="MED6175796.1"/>
    <property type="molecule type" value="Genomic_DNA"/>
</dbReference>
<protein>
    <submittedName>
        <fullName evidence="1">Uncharacterized protein</fullName>
    </submittedName>
</protein>